<comment type="caution">
    <text evidence="1">The sequence shown here is derived from an EMBL/GenBank/DDBJ whole genome shotgun (WGS) entry which is preliminary data.</text>
</comment>
<dbReference type="Proteomes" id="UP000235050">
    <property type="component" value="Unassembled WGS sequence"/>
</dbReference>
<name>A0A2N5J8Y4_9BIFI</name>
<dbReference type="GO" id="GO:0016740">
    <property type="term" value="F:transferase activity"/>
    <property type="evidence" value="ECO:0007669"/>
    <property type="project" value="UniProtKB-KW"/>
</dbReference>
<organism evidence="1 2">
    <name type="scientific">Bifidobacterium margollesii</name>
    <dbReference type="NCBI Taxonomy" id="2020964"/>
    <lineage>
        <taxon>Bacteria</taxon>
        <taxon>Bacillati</taxon>
        <taxon>Actinomycetota</taxon>
        <taxon>Actinomycetes</taxon>
        <taxon>Bifidobacteriales</taxon>
        <taxon>Bifidobacteriaceae</taxon>
        <taxon>Bifidobacterium</taxon>
    </lineage>
</organism>
<evidence type="ECO:0000313" key="1">
    <source>
        <dbReference type="EMBL" id="PLS30672.1"/>
    </source>
</evidence>
<protein>
    <submittedName>
        <fullName evidence="1">Glycosyl transferase, group 1</fullName>
    </submittedName>
</protein>
<reference evidence="1 2" key="1">
    <citation type="submission" date="2017-07" db="EMBL/GenBank/DDBJ databases">
        <title>Bifidobacterium novel species.</title>
        <authorList>
            <person name="Lugli G.A."/>
            <person name="Milani C."/>
            <person name="Duranti S."/>
            <person name="Mangifesta M."/>
        </authorList>
    </citation>
    <scope>NUCLEOTIDE SEQUENCE [LARGE SCALE GENOMIC DNA]</scope>
    <source>
        <strain evidence="2">Uis1B</strain>
    </source>
</reference>
<dbReference type="PANTHER" id="PTHR12526">
    <property type="entry name" value="GLYCOSYLTRANSFERASE"/>
    <property type="match status" value="1"/>
</dbReference>
<dbReference type="AlphaFoldDB" id="A0A2N5J8Y4"/>
<dbReference type="SUPFAM" id="SSF53756">
    <property type="entry name" value="UDP-Glycosyltransferase/glycogen phosphorylase"/>
    <property type="match status" value="1"/>
</dbReference>
<sequence>MKALVLLELHFYRDRNGEYWSKRLIDYEYLDRYLSVFDEISVCARISTIKENDGSLLKLSGPRVDFVELPDTQGVKATLAKLPQTKRIFKKALAGEDAIIVRAPSMMTFLLYNEIKNSGLPFSIDVALSGTHMFPQSGFPFNILNKGVDRYLKKICMEANGVSYVTEHILQDDYPCRAMVEPDNPDYFTGSFSTIEMKDEHYYQQHWDPNRKPDKFVLVHAGFMDDGRKCQDYVLKAVQKVVERGFNVEMKFIGDGALRPQYEQLARDLHIDKQCTFCGLIRHKQDLFAELRKSHLFVFPTKAEGLPRAILEAMAQGLPCISSPVDGVPELLTDDYLVDWWDVDGYADKICELLSDWPRMVEQSNRNYNKALEYHNDILSQRRKEFYGKLRTLCEHRAVGK</sequence>
<dbReference type="Gene3D" id="3.40.50.2000">
    <property type="entry name" value="Glycogen Phosphorylase B"/>
    <property type="match status" value="2"/>
</dbReference>
<keyword evidence="2" id="KW-1185">Reference proteome</keyword>
<dbReference type="Pfam" id="PF13692">
    <property type="entry name" value="Glyco_trans_1_4"/>
    <property type="match status" value="1"/>
</dbReference>
<gene>
    <name evidence="1" type="ORF">Uis1B_1499</name>
</gene>
<dbReference type="PANTHER" id="PTHR12526:SF630">
    <property type="entry name" value="GLYCOSYLTRANSFERASE"/>
    <property type="match status" value="1"/>
</dbReference>
<proteinExistence type="predicted"/>
<evidence type="ECO:0000313" key="2">
    <source>
        <dbReference type="Proteomes" id="UP000235050"/>
    </source>
</evidence>
<dbReference type="EMBL" id="NMWU01000026">
    <property type="protein sequence ID" value="PLS30672.1"/>
    <property type="molecule type" value="Genomic_DNA"/>
</dbReference>
<keyword evidence="1" id="KW-0808">Transferase</keyword>
<accession>A0A2N5J8Y4</accession>